<dbReference type="InterPro" id="IPR051910">
    <property type="entry name" value="ComF/GntX_DNA_util-trans"/>
</dbReference>
<dbReference type="Gene3D" id="3.40.50.2020">
    <property type="match status" value="1"/>
</dbReference>
<dbReference type="Proteomes" id="UP001220662">
    <property type="component" value="Unassembled WGS sequence"/>
</dbReference>
<organism evidence="2 3">
    <name type="scientific">Pseudomonas citronellolis</name>
    <dbReference type="NCBI Taxonomy" id="53408"/>
    <lineage>
        <taxon>Bacteria</taxon>
        <taxon>Pseudomonadati</taxon>
        <taxon>Pseudomonadota</taxon>
        <taxon>Gammaproteobacteria</taxon>
        <taxon>Pseudomonadales</taxon>
        <taxon>Pseudomonadaceae</taxon>
        <taxon>Pseudomonas</taxon>
    </lineage>
</organism>
<accession>A0AAW6PIY8</accession>
<protein>
    <submittedName>
        <fullName evidence="2">ComF family protein</fullName>
    </submittedName>
</protein>
<feature type="domain" description="Double zinc ribbon" evidence="1">
    <location>
        <begin position="7"/>
        <end position="57"/>
    </location>
</feature>
<proteinExistence type="predicted"/>
<dbReference type="InterPro" id="IPR029057">
    <property type="entry name" value="PRTase-like"/>
</dbReference>
<evidence type="ECO:0000313" key="3">
    <source>
        <dbReference type="Proteomes" id="UP001220662"/>
    </source>
</evidence>
<evidence type="ECO:0000313" key="2">
    <source>
        <dbReference type="EMBL" id="MDF3846333.1"/>
    </source>
</evidence>
<sequence>MRERLVPRPDCLFCGGPADTGLALCAGCDADLPWLGGHCNTCALPLPEHGLTCGECLRRPPPFDQVLAPWRYAFPVDGAITRFKHQADRPLGRLLGQLLGRHLRHAFAEGLPLPDLLLPVPLAPRRQHQRGFNQAELLARRLAADLGLPWRQPLRRVRDTPAQQGLDKAERKRNLRQAFALDEGAALRGLHLALVDDVLTTGATAAALAQLLRRAGAARVDVYCLARTPKPG</sequence>
<dbReference type="SUPFAM" id="SSF53271">
    <property type="entry name" value="PRTase-like"/>
    <property type="match status" value="1"/>
</dbReference>
<dbReference type="AlphaFoldDB" id="A0AAW6PIY8"/>
<comment type="caution">
    <text evidence="2">The sequence shown here is derived from an EMBL/GenBank/DDBJ whole genome shotgun (WGS) entry which is preliminary data.</text>
</comment>
<dbReference type="PANTHER" id="PTHR47505:SF1">
    <property type="entry name" value="DNA UTILIZATION PROTEIN YHGH"/>
    <property type="match status" value="1"/>
</dbReference>
<evidence type="ECO:0000259" key="1">
    <source>
        <dbReference type="Pfam" id="PF18912"/>
    </source>
</evidence>
<dbReference type="EMBL" id="JARJLR010000527">
    <property type="protein sequence ID" value="MDF3846333.1"/>
    <property type="molecule type" value="Genomic_DNA"/>
</dbReference>
<name>A0AAW6PIY8_9PSED</name>
<reference evidence="2" key="1">
    <citation type="submission" date="2023-03" db="EMBL/GenBank/DDBJ databases">
        <title>Draft assemblies of triclosan tolerant bacteria isolated from returned activated sludge.</title>
        <authorList>
            <person name="Van Hamelsveld S."/>
        </authorList>
    </citation>
    <scope>NUCLEOTIDE SEQUENCE</scope>
    <source>
        <strain evidence="2">GW210015_S63</strain>
    </source>
</reference>
<gene>
    <name evidence="2" type="ORF">P3W55_31940</name>
</gene>
<dbReference type="InterPro" id="IPR044005">
    <property type="entry name" value="DZR_2"/>
</dbReference>
<dbReference type="Pfam" id="PF18912">
    <property type="entry name" value="DZR_2"/>
    <property type="match status" value="1"/>
</dbReference>
<dbReference type="PANTHER" id="PTHR47505">
    <property type="entry name" value="DNA UTILIZATION PROTEIN YHGH"/>
    <property type="match status" value="1"/>
</dbReference>
<dbReference type="RefSeq" id="WP_276216353.1">
    <property type="nucleotide sequence ID" value="NZ_JARJLR010000527.1"/>
</dbReference>